<dbReference type="AlphaFoldDB" id="A0A6J6CC11"/>
<dbReference type="FunFam" id="1.10.287.130:FF:000001">
    <property type="entry name" value="Two-component sensor histidine kinase"/>
    <property type="match status" value="1"/>
</dbReference>
<dbReference type="InterPro" id="IPR005467">
    <property type="entry name" value="His_kinase_dom"/>
</dbReference>
<evidence type="ECO:0000259" key="8">
    <source>
        <dbReference type="PROSITE" id="PS50109"/>
    </source>
</evidence>
<evidence type="ECO:0000256" key="2">
    <source>
        <dbReference type="ARBA" id="ARBA00012438"/>
    </source>
</evidence>
<dbReference type="InterPro" id="IPR004358">
    <property type="entry name" value="Sig_transdc_His_kin-like_C"/>
</dbReference>
<dbReference type="PANTHER" id="PTHR45453">
    <property type="entry name" value="PHOSPHATE REGULON SENSOR PROTEIN PHOR"/>
    <property type="match status" value="1"/>
</dbReference>
<dbReference type="PANTHER" id="PTHR45453:SF1">
    <property type="entry name" value="PHOSPHATE REGULON SENSOR PROTEIN PHOR"/>
    <property type="match status" value="1"/>
</dbReference>
<reference evidence="9" key="1">
    <citation type="submission" date="2020-05" db="EMBL/GenBank/DDBJ databases">
        <authorList>
            <person name="Chiriac C."/>
            <person name="Salcher M."/>
            <person name="Ghai R."/>
            <person name="Kavagutti S V."/>
        </authorList>
    </citation>
    <scope>NUCLEOTIDE SEQUENCE</scope>
</reference>
<dbReference type="GO" id="GO:0004721">
    <property type="term" value="F:phosphoprotein phosphatase activity"/>
    <property type="evidence" value="ECO:0007669"/>
    <property type="project" value="TreeGrafter"/>
</dbReference>
<accession>A0A6J6CC11</accession>
<dbReference type="SUPFAM" id="SSF47384">
    <property type="entry name" value="Homodimeric domain of signal transducing histidine kinase"/>
    <property type="match status" value="1"/>
</dbReference>
<evidence type="ECO:0000256" key="6">
    <source>
        <dbReference type="ARBA" id="ARBA00023012"/>
    </source>
</evidence>
<dbReference type="EMBL" id="CAEZTA010000004">
    <property type="protein sequence ID" value="CAB4548866.1"/>
    <property type="molecule type" value="Genomic_DNA"/>
</dbReference>
<dbReference type="InterPro" id="IPR050351">
    <property type="entry name" value="BphY/WalK/GraS-like"/>
</dbReference>
<keyword evidence="6" id="KW-0902">Two-component regulatory system</keyword>
<evidence type="ECO:0000256" key="5">
    <source>
        <dbReference type="ARBA" id="ARBA00022777"/>
    </source>
</evidence>
<keyword evidence="4" id="KW-0808">Transferase</keyword>
<dbReference type="SMART" id="SM00388">
    <property type="entry name" value="HisKA"/>
    <property type="match status" value="1"/>
</dbReference>
<gene>
    <name evidence="9" type="ORF">UFOPK1541_00084</name>
</gene>
<feature type="transmembrane region" description="Helical" evidence="7">
    <location>
        <begin position="151"/>
        <end position="170"/>
    </location>
</feature>
<dbReference type="SUPFAM" id="SSF55874">
    <property type="entry name" value="ATPase domain of HSP90 chaperone/DNA topoisomerase II/histidine kinase"/>
    <property type="match status" value="1"/>
</dbReference>
<name>A0A6J6CC11_9ZZZZ</name>
<dbReference type="Pfam" id="PF00512">
    <property type="entry name" value="HisKA"/>
    <property type="match status" value="1"/>
</dbReference>
<sequence length="403" mass="43933">MKRSGSKFAVISIFVTTLLSSVIGGFATLDARNSDLNRIDQALNTVVSRVNTYPEEAISAAILTVEEESLDLTLSLVTQEGVETIINESHLIYPGMTDLGLVRKGLPGAVSVEAASPYRFRSVSIAGGDFLVVASSLDQLNQNFKSNLRNLGLFTTVADALAIFFSIYFLRRHNRGLDAQALERMQKFLGDASHELRTPLTVIKGYNEMLSKGQFTEFADQARAFSRVNSEIERMESLIHDLLLLAELGESKPVDFQEVDFDELVMAHVNDFTVLNKERDVKTSIPNDCTVNGSREHLNRLIQNCLSNIVRHTPASAPVAISLKTLGKRAELIIEDGGPGLPESAYGTEIKTMNRFDPSRSRESGGSGLGLSIIAAIVQEHKGALKLSKSKLGGLAISIEIPV</sequence>
<keyword evidence="7" id="KW-0472">Membrane</keyword>
<dbReference type="PROSITE" id="PS50109">
    <property type="entry name" value="HIS_KIN"/>
    <property type="match status" value="1"/>
</dbReference>
<evidence type="ECO:0000256" key="7">
    <source>
        <dbReference type="SAM" id="Phobius"/>
    </source>
</evidence>
<keyword evidence="3" id="KW-0597">Phosphoprotein</keyword>
<dbReference type="GO" id="GO:0005886">
    <property type="term" value="C:plasma membrane"/>
    <property type="evidence" value="ECO:0007669"/>
    <property type="project" value="TreeGrafter"/>
</dbReference>
<dbReference type="CDD" id="cd00082">
    <property type="entry name" value="HisKA"/>
    <property type="match status" value="1"/>
</dbReference>
<organism evidence="9">
    <name type="scientific">freshwater metagenome</name>
    <dbReference type="NCBI Taxonomy" id="449393"/>
    <lineage>
        <taxon>unclassified sequences</taxon>
        <taxon>metagenomes</taxon>
        <taxon>ecological metagenomes</taxon>
    </lineage>
</organism>
<dbReference type="Gene3D" id="1.10.287.130">
    <property type="match status" value="1"/>
</dbReference>
<dbReference type="Pfam" id="PF02518">
    <property type="entry name" value="HATPase_c"/>
    <property type="match status" value="1"/>
</dbReference>
<feature type="domain" description="Histidine kinase" evidence="8">
    <location>
        <begin position="191"/>
        <end position="403"/>
    </location>
</feature>
<dbReference type="InterPro" id="IPR036890">
    <property type="entry name" value="HATPase_C_sf"/>
</dbReference>
<protein>
    <recommendedName>
        <fullName evidence="2">histidine kinase</fullName>
        <ecNumber evidence="2">2.7.13.3</ecNumber>
    </recommendedName>
</protein>
<dbReference type="PRINTS" id="PR00344">
    <property type="entry name" value="BCTRLSENSOR"/>
</dbReference>
<dbReference type="Gene3D" id="3.30.565.10">
    <property type="entry name" value="Histidine kinase-like ATPase, C-terminal domain"/>
    <property type="match status" value="1"/>
</dbReference>
<evidence type="ECO:0000256" key="4">
    <source>
        <dbReference type="ARBA" id="ARBA00022679"/>
    </source>
</evidence>
<proteinExistence type="predicted"/>
<dbReference type="GO" id="GO:0016036">
    <property type="term" value="P:cellular response to phosphate starvation"/>
    <property type="evidence" value="ECO:0007669"/>
    <property type="project" value="TreeGrafter"/>
</dbReference>
<evidence type="ECO:0000256" key="3">
    <source>
        <dbReference type="ARBA" id="ARBA00022553"/>
    </source>
</evidence>
<dbReference type="EC" id="2.7.13.3" evidence="2"/>
<dbReference type="InterPro" id="IPR003661">
    <property type="entry name" value="HisK_dim/P_dom"/>
</dbReference>
<evidence type="ECO:0000313" key="9">
    <source>
        <dbReference type="EMBL" id="CAB4548866.1"/>
    </source>
</evidence>
<comment type="catalytic activity">
    <reaction evidence="1">
        <text>ATP + protein L-histidine = ADP + protein N-phospho-L-histidine.</text>
        <dbReference type="EC" id="2.7.13.3"/>
    </reaction>
</comment>
<keyword evidence="5" id="KW-0418">Kinase</keyword>
<keyword evidence="7" id="KW-1133">Transmembrane helix</keyword>
<dbReference type="InterPro" id="IPR036097">
    <property type="entry name" value="HisK_dim/P_sf"/>
</dbReference>
<dbReference type="GO" id="GO:0000155">
    <property type="term" value="F:phosphorelay sensor kinase activity"/>
    <property type="evidence" value="ECO:0007669"/>
    <property type="project" value="InterPro"/>
</dbReference>
<dbReference type="InterPro" id="IPR003594">
    <property type="entry name" value="HATPase_dom"/>
</dbReference>
<dbReference type="SMART" id="SM00387">
    <property type="entry name" value="HATPase_c"/>
    <property type="match status" value="1"/>
</dbReference>
<evidence type="ECO:0000256" key="1">
    <source>
        <dbReference type="ARBA" id="ARBA00000085"/>
    </source>
</evidence>
<keyword evidence="7" id="KW-0812">Transmembrane</keyword>